<evidence type="ECO:0000313" key="6">
    <source>
        <dbReference type="EMBL" id="MFC5393552.1"/>
    </source>
</evidence>
<evidence type="ECO:0000256" key="1">
    <source>
        <dbReference type="ARBA" id="ARBA00023015"/>
    </source>
</evidence>
<dbReference type="Proteomes" id="UP001596104">
    <property type="component" value="Unassembled WGS sequence"/>
</dbReference>
<reference evidence="7" key="1">
    <citation type="journal article" date="2019" name="Int. J. Syst. Evol. Microbiol.">
        <title>The Global Catalogue of Microorganisms (GCM) 10K type strain sequencing project: providing services to taxonomists for standard genome sequencing and annotation.</title>
        <authorList>
            <consortium name="The Broad Institute Genomics Platform"/>
            <consortium name="The Broad Institute Genome Sequencing Center for Infectious Disease"/>
            <person name="Wu L."/>
            <person name="Ma J."/>
        </authorList>
    </citation>
    <scope>NUCLEOTIDE SEQUENCE [LARGE SCALE GENOMIC DNA]</scope>
    <source>
        <strain evidence="7">CGMCC 1.16326</strain>
    </source>
</reference>
<evidence type="ECO:0000256" key="2">
    <source>
        <dbReference type="ARBA" id="ARBA00023125"/>
    </source>
</evidence>
<evidence type="ECO:0000256" key="3">
    <source>
        <dbReference type="ARBA" id="ARBA00023163"/>
    </source>
</evidence>
<dbReference type="InterPro" id="IPR001647">
    <property type="entry name" value="HTH_TetR"/>
</dbReference>
<dbReference type="PROSITE" id="PS50977">
    <property type="entry name" value="HTH_TETR_2"/>
    <property type="match status" value="1"/>
</dbReference>
<evidence type="ECO:0000256" key="4">
    <source>
        <dbReference type="PROSITE-ProRule" id="PRU00335"/>
    </source>
</evidence>
<dbReference type="PANTHER" id="PTHR47506">
    <property type="entry name" value="TRANSCRIPTIONAL REGULATORY PROTEIN"/>
    <property type="match status" value="1"/>
</dbReference>
<dbReference type="Pfam" id="PF00440">
    <property type="entry name" value="TetR_N"/>
    <property type="match status" value="1"/>
</dbReference>
<dbReference type="SUPFAM" id="SSF46689">
    <property type="entry name" value="Homeodomain-like"/>
    <property type="match status" value="1"/>
</dbReference>
<dbReference type="Gene3D" id="1.10.10.60">
    <property type="entry name" value="Homeodomain-like"/>
    <property type="match status" value="1"/>
</dbReference>
<protein>
    <submittedName>
        <fullName evidence="6">TetR/AcrR family transcriptional regulator</fullName>
    </submittedName>
</protein>
<dbReference type="InterPro" id="IPR036271">
    <property type="entry name" value="Tet_transcr_reg_TetR-rel_C_sf"/>
</dbReference>
<dbReference type="Gene3D" id="1.10.357.10">
    <property type="entry name" value="Tetracycline Repressor, domain 2"/>
    <property type="match status" value="1"/>
</dbReference>
<proteinExistence type="predicted"/>
<accession>A0ABW0HA93</accession>
<keyword evidence="2 4" id="KW-0238">DNA-binding</keyword>
<gene>
    <name evidence="6" type="ORF">ACFPPC_12980</name>
</gene>
<organism evidence="6 7">
    <name type="scientific">Bosea vestrisii</name>
    <dbReference type="NCBI Taxonomy" id="151416"/>
    <lineage>
        <taxon>Bacteria</taxon>
        <taxon>Pseudomonadati</taxon>
        <taxon>Pseudomonadota</taxon>
        <taxon>Alphaproteobacteria</taxon>
        <taxon>Hyphomicrobiales</taxon>
        <taxon>Boseaceae</taxon>
        <taxon>Bosea</taxon>
    </lineage>
</organism>
<dbReference type="InterPro" id="IPR011075">
    <property type="entry name" value="TetR_C"/>
</dbReference>
<keyword evidence="3" id="KW-0804">Transcription</keyword>
<dbReference type="PANTHER" id="PTHR47506:SF1">
    <property type="entry name" value="HTH-TYPE TRANSCRIPTIONAL REGULATOR YJDC"/>
    <property type="match status" value="1"/>
</dbReference>
<evidence type="ECO:0000259" key="5">
    <source>
        <dbReference type="PROSITE" id="PS50977"/>
    </source>
</evidence>
<feature type="DNA-binding region" description="H-T-H motif" evidence="4">
    <location>
        <begin position="32"/>
        <end position="51"/>
    </location>
</feature>
<dbReference type="Pfam" id="PF16925">
    <property type="entry name" value="TetR_C_13"/>
    <property type="match status" value="1"/>
</dbReference>
<feature type="domain" description="HTH tetR-type" evidence="5">
    <location>
        <begin position="9"/>
        <end position="69"/>
    </location>
</feature>
<keyword evidence="1" id="KW-0805">Transcription regulation</keyword>
<dbReference type="RefSeq" id="WP_377008562.1">
    <property type="nucleotide sequence ID" value="NZ_JBHSLV010000021.1"/>
</dbReference>
<dbReference type="InterPro" id="IPR009057">
    <property type="entry name" value="Homeodomain-like_sf"/>
</dbReference>
<sequence length="203" mass="21317">MAERGRPRAFDRAEALQKAMLLFWEKGFQGASMSELTSAMGINAPSLYACFGSKEALYREALALYEAGDGAELAAAIAAAPTAREAIEIYLMRSAVLFSRPDKPAGCMVVLSVIHATGTSDEAGRALRDARGEMQGVMEARLRSDIASGELPAGCDPPAIAAFYATVQQGMSIRARDGATRAELEAVARGAMAAWAGLTGPQA</sequence>
<dbReference type="EMBL" id="JBHSLV010000021">
    <property type="protein sequence ID" value="MFC5393552.1"/>
    <property type="molecule type" value="Genomic_DNA"/>
</dbReference>
<name>A0ABW0HA93_9HYPH</name>
<comment type="caution">
    <text evidence="6">The sequence shown here is derived from an EMBL/GenBank/DDBJ whole genome shotgun (WGS) entry which is preliminary data.</text>
</comment>
<dbReference type="SUPFAM" id="SSF48498">
    <property type="entry name" value="Tetracyclin repressor-like, C-terminal domain"/>
    <property type="match status" value="1"/>
</dbReference>
<evidence type="ECO:0000313" key="7">
    <source>
        <dbReference type="Proteomes" id="UP001596104"/>
    </source>
</evidence>
<keyword evidence="7" id="KW-1185">Reference proteome</keyword>